<feature type="transmembrane region" description="Helical" evidence="1">
    <location>
        <begin position="12"/>
        <end position="34"/>
    </location>
</feature>
<sequence>MTFKKAIGKIHLWLGLSSGLVVFIVALTGCIYVFQKEITEAVHHDTYFVTVPASARPLPVSRLTKAAQAALGSGQPLNFFVAHRQPDRAWEFSAFKAGDPDALTYFSAIRYYRSVLINPYTAEVTGVVDHKYEFFNIVKYLHWSLLLNTPYGQPIVGIATLIFVIMLISGMILWWPKKWNKTNVNKSFRVKWSAGRKRVNYDLHNVSGFYGLLFTAILALTGLVWAFDWFQKLVYVSAALSTAAPENKEISSLDSGKVVTVNALDRSFHYADSLYPQADRIGVSMPFSGTAVYDISAYAGKEVYYHFDELRFDQYSGRLLYSKPYAAKNRGEKLIGMNYDIHVGAIWGLPGKIIAFVAGLIAAGLPVTGFLIWLGRRKKKKYVPYTK</sequence>
<dbReference type="RefSeq" id="WP_344821842.1">
    <property type="nucleotide sequence ID" value="NZ_BAABEZ010000001.1"/>
</dbReference>
<evidence type="ECO:0000256" key="1">
    <source>
        <dbReference type="SAM" id="Phobius"/>
    </source>
</evidence>
<comment type="caution">
    <text evidence="2">The sequence shown here is derived from an EMBL/GenBank/DDBJ whole genome shotgun (WGS) entry which is preliminary data.</text>
</comment>
<feature type="transmembrane region" description="Helical" evidence="1">
    <location>
        <begin position="155"/>
        <end position="175"/>
    </location>
</feature>
<evidence type="ECO:0000313" key="2">
    <source>
        <dbReference type="EMBL" id="GAA4448977.1"/>
    </source>
</evidence>
<dbReference type="Proteomes" id="UP001501410">
    <property type="component" value="Unassembled WGS sequence"/>
</dbReference>
<dbReference type="PROSITE" id="PS51257">
    <property type="entry name" value="PROKAR_LIPOPROTEIN"/>
    <property type="match status" value="1"/>
</dbReference>
<dbReference type="PANTHER" id="PTHR34219">
    <property type="entry name" value="IRON-REGULATED INNER MEMBRANE PROTEIN-RELATED"/>
    <property type="match status" value="1"/>
</dbReference>
<dbReference type="InterPro" id="IPR005625">
    <property type="entry name" value="PepSY-ass_TM"/>
</dbReference>
<gene>
    <name evidence="2" type="ORF">GCM10023092_02390</name>
</gene>
<feature type="transmembrane region" description="Helical" evidence="1">
    <location>
        <begin position="353"/>
        <end position="374"/>
    </location>
</feature>
<accession>A0ABP8MGD3</accession>
<feature type="transmembrane region" description="Helical" evidence="1">
    <location>
        <begin position="206"/>
        <end position="227"/>
    </location>
</feature>
<keyword evidence="3" id="KW-1185">Reference proteome</keyword>
<proteinExistence type="predicted"/>
<reference evidence="3" key="1">
    <citation type="journal article" date="2019" name="Int. J. Syst. Evol. Microbiol.">
        <title>The Global Catalogue of Microorganisms (GCM) 10K type strain sequencing project: providing services to taxonomists for standard genome sequencing and annotation.</title>
        <authorList>
            <consortium name="The Broad Institute Genomics Platform"/>
            <consortium name="The Broad Institute Genome Sequencing Center for Infectious Disease"/>
            <person name="Wu L."/>
            <person name="Ma J."/>
        </authorList>
    </citation>
    <scope>NUCLEOTIDE SEQUENCE [LARGE SCALE GENOMIC DNA]</scope>
    <source>
        <strain evidence="3">JCM 31921</strain>
    </source>
</reference>
<protein>
    <submittedName>
        <fullName evidence="2">PepSY-associated TM helix domain-containing protein</fullName>
    </submittedName>
</protein>
<organism evidence="2 3">
    <name type="scientific">Rurimicrobium arvi</name>
    <dbReference type="NCBI Taxonomy" id="2049916"/>
    <lineage>
        <taxon>Bacteria</taxon>
        <taxon>Pseudomonadati</taxon>
        <taxon>Bacteroidota</taxon>
        <taxon>Chitinophagia</taxon>
        <taxon>Chitinophagales</taxon>
        <taxon>Chitinophagaceae</taxon>
        <taxon>Rurimicrobium</taxon>
    </lineage>
</organism>
<dbReference type="EMBL" id="BAABEZ010000001">
    <property type="protein sequence ID" value="GAA4448977.1"/>
    <property type="molecule type" value="Genomic_DNA"/>
</dbReference>
<keyword evidence="1" id="KW-0472">Membrane</keyword>
<name>A0ABP8MGD3_9BACT</name>
<evidence type="ECO:0000313" key="3">
    <source>
        <dbReference type="Proteomes" id="UP001501410"/>
    </source>
</evidence>
<dbReference type="PANTHER" id="PTHR34219:SF3">
    <property type="entry name" value="BLL7967 PROTEIN"/>
    <property type="match status" value="1"/>
</dbReference>
<keyword evidence="1" id="KW-1133">Transmembrane helix</keyword>
<keyword evidence="1" id="KW-0812">Transmembrane</keyword>
<dbReference type="Pfam" id="PF03929">
    <property type="entry name" value="PepSY_TM"/>
    <property type="match status" value="1"/>
</dbReference>